<comment type="caution">
    <text evidence="1">The sequence shown here is derived from an EMBL/GenBank/DDBJ whole genome shotgun (WGS) entry which is preliminary data.</text>
</comment>
<evidence type="ECO:0000313" key="2">
    <source>
        <dbReference type="Proteomes" id="UP001500840"/>
    </source>
</evidence>
<organism evidence="1 2">
    <name type="scientific">Novipirellula rosea</name>
    <dbReference type="NCBI Taxonomy" id="1031540"/>
    <lineage>
        <taxon>Bacteria</taxon>
        <taxon>Pseudomonadati</taxon>
        <taxon>Planctomycetota</taxon>
        <taxon>Planctomycetia</taxon>
        <taxon>Pirellulales</taxon>
        <taxon>Pirellulaceae</taxon>
        <taxon>Novipirellula</taxon>
    </lineage>
</organism>
<keyword evidence="2" id="KW-1185">Reference proteome</keyword>
<name>A0ABP8NAA0_9BACT</name>
<dbReference type="EMBL" id="BAABGA010000060">
    <property type="protein sequence ID" value="GAA4462243.1"/>
    <property type="molecule type" value="Genomic_DNA"/>
</dbReference>
<evidence type="ECO:0000313" key="1">
    <source>
        <dbReference type="EMBL" id="GAA4462243.1"/>
    </source>
</evidence>
<accession>A0ABP8NAA0</accession>
<protein>
    <submittedName>
        <fullName evidence="1">Uncharacterized protein</fullName>
    </submittedName>
</protein>
<proteinExistence type="predicted"/>
<sequence>MLTAVVLSRLRIGQEKVPGLKSGAIAVAVRHEPTDRIQTLDSLQPDEIRQYFADNGNDVEKSPLAIGVPCIGETRFADRLILAANLVCWREV</sequence>
<dbReference type="Proteomes" id="UP001500840">
    <property type="component" value="Unassembled WGS sequence"/>
</dbReference>
<reference evidence="2" key="1">
    <citation type="journal article" date="2019" name="Int. J. Syst. Evol. Microbiol.">
        <title>The Global Catalogue of Microorganisms (GCM) 10K type strain sequencing project: providing services to taxonomists for standard genome sequencing and annotation.</title>
        <authorList>
            <consortium name="The Broad Institute Genomics Platform"/>
            <consortium name="The Broad Institute Genome Sequencing Center for Infectious Disease"/>
            <person name="Wu L."/>
            <person name="Ma J."/>
        </authorList>
    </citation>
    <scope>NUCLEOTIDE SEQUENCE [LARGE SCALE GENOMIC DNA]</scope>
    <source>
        <strain evidence="2">JCM 17759</strain>
    </source>
</reference>
<gene>
    <name evidence="1" type="ORF">GCM10023156_45860</name>
</gene>